<comment type="similarity">
    <text evidence="1">Belongs to the 'GDXG' lipolytic enzyme family.</text>
</comment>
<evidence type="ECO:0000256" key="1">
    <source>
        <dbReference type="ARBA" id="ARBA00010515"/>
    </source>
</evidence>
<feature type="domain" description="Alpha/beta hydrolase fold-3" evidence="4">
    <location>
        <begin position="79"/>
        <end position="284"/>
    </location>
</feature>
<dbReference type="EMBL" id="CAJPVI010000028">
    <property type="protein sequence ID" value="CAG2153398.1"/>
    <property type="molecule type" value="Genomic_DNA"/>
</dbReference>
<dbReference type="SUPFAM" id="SSF53474">
    <property type="entry name" value="alpha/beta-Hydrolases"/>
    <property type="match status" value="1"/>
</dbReference>
<dbReference type="InterPro" id="IPR013094">
    <property type="entry name" value="AB_hydrolase_3"/>
</dbReference>
<protein>
    <submittedName>
        <fullName evidence="5">Carboxylesterase NlhH</fullName>
        <ecNumber evidence="5">3.1.1.1</ecNumber>
    </submittedName>
</protein>
<dbReference type="Gene3D" id="3.40.50.1820">
    <property type="entry name" value="alpha/beta hydrolase"/>
    <property type="match status" value="1"/>
</dbReference>
<sequence length="310" mass="33150">MSLDPEAQSFLSRLADAGQPRYDALSLADAREAMRAARRARPPMPPFAGSRYETRTGPTGVPLRLYRPAGMGPEPAAAILYLHGGGWALGELDHFDPLCESLAGQAGCIVVAADYRLAPEAKFPAAVNDACEAFAWMARSSVELGLDPTRLAVAGDSAGGNLAAVVALSARDGELPPVRLQVLLYPSVDMGMDWPSYAISEPGLPVDGRMLRWFREHYLRQPSDAMNWRASPLQAPKAGLAPAYVLTVGYDPLVDEGAAYAEAMREAGVEVIHHHYPGQFHGFLSVTPGSVAARRAWNEIGAAAKLFLSA</sequence>
<dbReference type="InterPro" id="IPR029058">
    <property type="entry name" value="AB_hydrolase_fold"/>
</dbReference>
<organism evidence="5 6">
    <name type="scientific">Cupriavidus numazuensis</name>
    <dbReference type="NCBI Taxonomy" id="221992"/>
    <lineage>
        <taxon>Bacteria</taxon>
        <taxon>Pseudomonadati</taxon>
        <taxon>Pseudomonadota</taxon>
        <taxon>Betaproteobacteria</taxon>
        <taxon>Burkholderiales</taxon>
        <taxon>Burkholderiaceae</taxon>
        <taxon>Cupriavidus</taxon>
    </lineage>
</organism>
<accession>A0ABN7Q1S5</accession>
<proteinExistence type="inferred from homology"/>
<reference evidence="5 6" key="1">
    <citation type="submission" date="2021-03" db="EMBL/GenBank/DDBJ databases">
        <authorList>
            <person name="Peeters C."/>
        </authorList>
    </citation>
    <scope>NUCLEOTIDE SEQUENCE [LARGE SCALE GENOMIC DNA]</scope>
    <source>
        <strain evidence="5 6">LMG 26411</strain>
    </source>
</reference>
<dbReference type="PANTHER" id="PTHR48081">
    <property type="entry name" value="AB HYDROLASE SUPERFAMILY PROTEIN C4A8.06C"/>
    <property type="match status" value="1"/>
</dbReference>
<keyword evidence="6" id="KW-1185">Reference proteome</keyword>
<dbReference type="Proteomes" id="UP000672657">
    <property type="component" value="Unassembled WGS sequence"/>
</dbReference>
<name>A0ABN7Q1S5_9BURK</name>
<evidence type="ECO:0000313" key="5">
    <source>
        <dbReference type="EMBL" id="CAG2153398.1"/>
    </source>
</evidence>
<keyword evidence="2 5" id="KW-0378">Hydrolase</keyword>
<evidence type="ECO:0000313" key="6">
    <source>
        <dbReference type="Proteomes" id="UP000672657"/>
    </source>
</evidence>
<gene>
    <name evidence="5" type="primary">nlhH_6</name>
    <name evidence="5" type="ORF">LMG26411_04403</name>
</gene>
<dbReference type="EC" id="3.1.1.1" evidence="5"/>
<evidence type="ECO:0000256" key="2">
    <source>
        <dbReference type="ARBA" id="ARBA00022801"/>
    </source>
</evidence>
<dbReference type="GO" id="GO:0106435">
    <property type="term" value="F:carboxylesterase activity"/>
    <property type="evidence" value="ECO:0007669"/>
    <property type="project" value="UniProtKB-EC"/>
</dbReference>
<evidence type="ECO:0000256" key="3">
    <source>
        <dbReference type="PROSITE-ProRule" id="PRU10038"/>
    </source>
</evidence>
<comment type="caution">
    <text evidence="5">The sequence shown here is derived from an EMBL/GenBank/DDBJ whole genome shotgun (WGS) entry which is preliminary data.</text>
</comment>
<dbReference type="PROSITE" id="PS01174">
    <property type="entry name" value="LIPASE_GDXG_SER"/>
    <property type="match status" value="1"/>
</dbReference>
<feature type="active site" evidence="3">
    <location>
        <position position="157"/>
    </location>
</feature>
<evidence type="ECO:0000259" key="4">
    <source>
        <dbReference type="Pfam" id="PF07859"/>
    </source>
</evidence>
<dbReference type="PANTHER" id="PTHR48081:SF8">
    <property type="entry name" value="ALPHA_BETA HYDROLASE FOLD-3 DOMAIN-CONTAINING PROTEIN-RELATED"/>
    <property type="match status" value="1"/>
</dbReference>
<dbReference type="InterPro" id="IPR033140">
    <property type="entry name" value="Lipase_GDXG_put_SER_AS"/>
</dbReference>
<dbReference type="Pfam" id="PF07859">
    <property type="entry name" value="Abhydrolase_3"/>
    <property type="match status" value="1"/>
</dbReference>
<dbReference type="InterPro" id="IPR050300">
    <property type="entry name" value="GDXG_lipolytic_enzyme"/>
</dbReference>